<dbReference type="CDD" id="cd16916">
    <property type="entry name" value="HATPase_CheA-like"/>
    <property type="match status" value="1"/>
</dbReference>
<accession>A0A368KYB6</accession>
<evidence type="ECO:0000256" key="12">
    <source>
        <dbReference type="PROSITE-ProRule" id="PRU00110"/>
    </source>
</evidence>
<dbReference type="Gene3D" id="3.30.565.10">
    <property type="entry name" value="Histidine kinase-like ATPase, C-terminal domain"/>
    <property type="match status" value="1"/>
</dbReference>
<dbReference type="AlphaFoldDB" id="A0A368KYB6"/>
<dbReference type="InterPro" id="IPR002545">
    <property type="entry name" value="CheW-lke_dom"/>
</dbReference>
<dbReference type="Gene3D" id="1.10.287.560">
    <property type="entry name" value="Histidine kinase CheA-like, homodimeric domain"/>
    <property type="match status" value="1"/>
</dbReference>
<dbReference type="EC" id="2.7.13.3" evidence="2"/>
<dbReference type="Gene3D" id="1.20.120.160">
    <property type="entry name" value="HPT domain"/>
    <property type="match status" value="1"/>
</dbReference>
<dbReference type="EMBL" id="QPGB01000008">
    <property type="protein sequence ID" value="RCS56446.1"/>
    <property type="molecule type" value="Genomic_DNA"/>
</dbReference>
<evidence type="ECO:0000256" key="4">
    <source>
        <dbReference type="ARBA" id="ARBA00022500"/>
    </source>
</evidence>
<evidence type="ECO:0000259" key="15">
    <source>
        <dbReference type="PROSITE" id="PS50851"/>
    </source>
</evidence>
<evidence type="ECO:0000256" key="11">
    <source>
        <dbReference type="ARBA" id="ARBA00035100"/>
    </source>
</evidence>
<dbReference type="InterPro" id="IPR003594">
    <property type="entry name" value="HATPase_dom"/>
</dbReference>
<dbReference type="InterPro" id="IPR004105">
    <property type="entry name" value="CheA-like_dim"/>
</dbReference>
<evidence type="ECO:0000256" key="10">
    <source>
        <dbReference type="ARBA" id="ARBA00023012"/>
    </source>
</evidence>
<dbReference type="InterPro" id="IPR008207">
    <property type="entry name" value="Sig_transdc_His_kin_Hpt_dom"/>
</dbReference>
<keyword evidence="7" id="KW-0547">Nucleotide-binding</keyword>
<dbReference type="CDD" id="cd00731">
    <property type="entry name" value="CheA_reg"/>
    <property type="match status" value="1"/>
</dbReference>
<dbReference type="PROSITE" id="PS50894">
    <property type="entry name" value="HPT"/>
    <property type="match status" value="1"/>
</dbReference>
<dbReference type="Pfam" id="PF02895">
    <property type="entry name" value="H-kinase_dim"/>
    <property type="match status" value="1"/>
</dbReference>
<name>A0A368KYB6_9BURK</name>
<keyword evidence="10" id="KW-0902">Two-component regulatory system</keyword>
<dbReference type="SUPFAM" id="SSF50341">
    <property type="entry name" value="CheW-like"/>
    <property type="match status" value="1"/>
</dbReference>
<gene>
    <name evidence="17" type="ORF">DU000_12385</name>
</gene>
<dbReference type="InterPro" id="IPR036097">
    <property type="entry name" value="HisK_dim/P_sf"/>
</dbReference>
<proteinExistence type="predicted"/>
<evidence type="ECO:0000256" key="9">
    <source>
        <dbReference type="ARBA" id="ARBA00022840"/>
    </source>
</evidence>
<sequence length="755" mass="81450">MSDSSIDLSQFYAVFFEEAFEHLDNMEHLLLEIDVAAPDDEDLNAIFRAAHSIKGGSGTFGFTQVAAFTHVLENLLDKIRKHEIALTTPMVDCFLQCGDATRQQLEAYRDDGEQPDVKHLVVSLQAFIDANKLAQDNTHGLPELGLKVTVQLPESGLSQAAKKELFADLLMLGKVHDDPQGSASNVLSFYLITQTPADEVQSLVAFMTTAPAVDVITLAVEEIQQQLAQDSAYGMFDAETAITEMTASGEGYGFFTPIEPSTTNAENSGYGFFDETVSPTHTQVAPTKEPQGLTTEDSSYGFFEPLGSPSQPSTSMEVLPPVAATDAIHLAQSDFSQKNAAIQTDKPQDLKTTQAATKKSATTAADNASIRVGIDKVDQLINLVGEVVITQAMVMAQASKHLDVTVHEAFFARLAELERNTRDLQEAVMSVRMLPISSVFNRFPRMLRDLAAKLGKQMELKMIGEHTELDKGLVELITDPLTHLVRNSLDHGIEMPEARLAAGKNPIGTITLSAFHRGGNIIIQVQDDGGGLRRDKLIEKAREKGISIASDAPDSEVWQLIFAPGFSTAEKITDISGRGVGMDVVRKNILALNGTIELDSVPGQGTRTTIRLPLTLAIMDGMSIAVGGEIYVVALGSVVESIQLQPGAIKTVSGQGRVIDVRAEYLPVVDLREIFPVTDMPARAGQDLVVIVESEGLKIALLVDELVGQQQVVVKSLESNYRKVDGISGATIMGDGRVAMILDVAALVKKSAQAN</sequence>
<feature type="domain" description="Histidine kinase" evidence="14">
    <location>
        <begin position="413"/>
        <end position="616"/>
    </location>
</feature>
<evidence type="ECO:0000256" key="8">
    <source>
        <dbReference type="ARBA" id="ARBA00022777"/>
    </source>
</evidence>
<dbReference type="CDD" id="cd00088">
    <property type="entry name" value="HPT"/>
    <property type="match status" value="1"/>
</dbReference>
<dbReference type="SUPFAM" id="SSF47226">
    <property type="entry name" value="Histidine-containing phosphotransfer domain, HPT domain"/>
    <property type="match status" value="1"/>
</dbReference>
<dbReference type="Pfam" id="PF01584">
    <property type="entry name" value="CheW"/>
    <property type="match status" value="1"/>
</dbReference>
<dbReference type="InterPro" id="IPR036641">
    <property type="entry name" value="HPT_dom_sf"/>
</dbReference>
<evidence type="ECO:0000256" key="13">
    <source>
        <dbReference type="SAM" id="Coils"/>
    </source>
</evidence>
<dbReference type="SUPFAM" id="SSF47384">
    <property type="entry name" value="Homodimeric domain of signal transducing histidine kinase"/>
    <property type="match status" value="1"/>
</dbReference>
<dbReference type="InterPro" id="IPR005467">
    <property type="entry name" value="His_kinase_dom"/>
</dbReference>
<evidence type="ECO:0000256" key="6">
    <source>
        <dbReference type="ARBA" id="ARBA00022679"/>
    </source>
</evidence>
<feature type="modified residue" description="Phosphohistidine" evidence="12">
    <location>
        <position position="51"/>
    </location>
</feature>
<dbReference type="InterPro" id="IPR037006">
    <property type="entry name" value="CheA-like_homodim_sf"/>
</dbReference>
<feature type="domain" description="CheW-like" evidence="15">
    <location>
        <begin position="618"/>
        <end position="753"/>
    </location>
</feature>
<dbReference type="SMART" id="SM00387">
    <property type="entry name" value="HATPase_c"/>
    <property type="match status" value="1"/>
</dbReference>
<dbReference type="PROSITE" id="PS50851">
    <property type="entry name" value="CHEW"/>
    <property type="match status" value="1"/>
</dbReference>
<dbReference type="Pfam" id="PF02518">
    <property type="entry name" value="HATPase_c"/>
    <property type="match status" value="1"/>
</dbReference>
<dbReference type="Gene3D" id="2.30.30.40">
    <property type="entry name" value="SH3 Domains"/>
    <property type="match status" value="1"/>
</dbReference>
<dbReference type="InterPro" id="IPR036890">
    <property type="entry name" value="HATPase_C_sf"/>
</dbReference>
<protein>
    <recommendedName>
        <fullName evidence="3">Chemotaxis protein CheA</fullName>
        <ecNumber evidence="2">2.7.13.3</ecNumber>
    </recommendedName>
</protein>
<dbReference type="GO" id="GO:0006935">
    <property type="term" value="P:chemotaxis"/>
    <property type="evidence" value="ECO:0007669"/>
    <property type="project" value="UniProtKB-KW"/>
</dbReference>
<feature type="coiled-coil region" evidence="13">
    <location>
        <begin position="407"/>
        <end position="434"/>
    </location>
</feature>
<dbReference type="InterPro" id="IPR051315">
    <property type="entry name" value="Bact_Chemotaxis_CheA"/>
</dbReference>
<dbReference type="SUPFAM" id="SSF55874">
    <property type="entry name" value="ATPase domain of HSP90 chaperone/DNA topoisomerase II/histidine kinase"/>
    <property type="match status" value="1"/>
</dbReference>
<evidence type="ECO:0000313" key="17">
    <source>
        <dbReference type="EMBL" id="RCS56446.1"/>
    </source>
</evidence>
<dbReference type="InterPro" id="IPR004358">
    <property type="entry name" value="Sig_transdc_His_kin-like_C"/>
</dbReference>
<evidence type="ECO:0000259" key="16">
    <source>
        <dbReference type="PROSITE" id="PS50894"/>
    </source>
</evidence>
<dbReference type="GO" id="GO:0005524">
    <property type="term" value="F:ATP binding"/>
    <property type="evidence" value="ECO:0007669"/>
    <property type="project" value="UniProtKB-KW"/>
</dbReference>
<evidence type="ECO:0000256" key="3">
    <source>
        <dbReference type="ARBA" id="ARBA00021495"/>
    </source>
</evidence>
<keyword evidence="13" id="KW-0175">Coiled coil</keyword>
<keyword evidence="4" id="KW-0145">Chemotaxis</keyword>
<evidence type="ECO:0000256" key="1">
    <source>
        <dbReference type="ARBA" id="ARBA00000085"/>
    </source>
</evidence>
<dbReference type="SMART" id="SM00260">
    <property type="entry name" value="CheW"/>
    <property type="match status" value="1"/>
</dbReference>
<evidence type="ECO:0000256" key="7">
    <source>
        <dbReference type="ARBA" id="ARBA00022741"/>
    </source>
</evidence>
<dbReference type="Pfam" id="PF01627">
    <property type="entry name" value="Hpt"/>
    <property type="match status" value="1"/>
</dbReference>
<evidence type="ECO:0000256" key="2">
    <source>
        <dbReference type="ARBA" id="ARBA00012438"/>
    </source>
</evidence>
<evidence type="ECO:0000256" key="5">
    <source>
        <dbReference type="ARBA" id="ARBA00022553"/>
    </source>
</evidence>
<evidence type="ECO:0000259" key="14">
    <source>
        <dbReference type="PROSITE" id="PS50109"/>
    </source>
</evidence>
<dbReference type="SMART" id="SM01231">
    <property type="entry name" value="H-kinase_dim"/>
    <property type="match status" value="1"/>
</dbReference>
<comment type="caution">
    <text evidence="17">The sequence shown here is derived from an EMBL/GenBank/DDBJ whole genome shotgun (WGS) entry which is preliminary data.</text>
</comment>
<keyword evidence="5 12" id="KW-0597">Phosphoprotein</keyword>
<dbReference type="GO" id="GO:0005737">
    <property type="term" value="C:cytoplasm"/>
    <property type="evidence" value="ECO:0007669"/>
    <property type="project" value="InterPro"/>
</dbReference>
<keyword evidence="18" id="KW-1185">Reference proteome</keyword>
<evidence type="ECO:0000313" key="18">
    <source>
        <dbReference type="Proteomes" id="UP000252357"/>
    </source>
</evidence>
<comment type="catalytic activity">
    <reaction evidence="1">
        <text>ATP + protein L-histidine = ADP + protein N-phospho-L-histidine.</text>
        <dbReference type="EC" id="2.7.13.3"/>
    </reaction>
</comment>
<reference evidence="17 18" key="1">
    <citation type="journal article" date="2018" name="Int. J. Syst. Evol. Microbiol.">
        <title>Parvibium lacunae gen. nov., sp. nov., a new member of the family Alcaligenaceae isolated from a freshwater pond.</title>
        <authorList>
            <person name="Chen W.M."/>
            <person name="Xie P.B."/>
            <person name="Hsu M.Y."/>
            <person name="Sheu S.Y."/>
        </authorList>
    </citation>
    <scope>NUCLEOTIDE SEQUENCE [LARGE SCALE GENOMIC DNA]</scope>
    <source>
        <strain evidence="17 18">KMB9</strain>
    </source>
</reference>
<feature type="domain" description="HPt" evidence="16">
    <location>
        <begin position="4"/>
        <end position="108"/>
    </location>
</feature>
<keyword evidence="8" id="KW-0418">Kinase</keyword>
<dbReference type="PROSITE" id="PS50109">
    <property type="entry name" value="HIS_KIN"/>
    <property type="match status" value="1"/>
</dbReference>
<dbReference type="FunFam" id="3.30.565.10:FF:000016">
    <property type="entry name" value="Chemotaxis protein CheA, putative"/>
    <property type="match status" value="1"/>
</dbReference>
<dbReference type="FunFam" id="2.30.30.40:FF:000048">
    <property type="entry name" value="Chemotaxis protein CheA, putative"/>
    <property type="match status" value="1"/>
</dbReference>
<keyword evidence="9" id="KW-0067">ATP-binding</keyword>
<organism evidence="17 18">
    <name type="scientific">Parvibium lacunae</name>
    <dbReference type="NCBI Taxonomy" id="1888893"/>
    <lineage>
        <taxon>Bacteria</taxon>
        <taxon>Pseudomonadati</taxon>
        <taxon>Pseudomonadota</taxon>
        <taxon>Betaproteobacteria</taxon>
        <taxon>Burkholderiales</taxon>
        <taxon>Alcaligenaceae</taxon>
        <taxon>Parvibium</taxon>
    </lineage>
</organism>
<dbReference type="GO" id="GO:0000155">
    <property type="term" value="F:phosphorelay sensor kinase activity"/>
    <property type="evidence" value="ECO:0007669"/>
    <property type="project" value="InterPro"/>
</dbReference>
<dbReference type="PANTHER" id="PTHR43395">
    <property type="entry name" value="SENSOR HISTIDINE KINASE CHEA"/>
    <property type="match status" value="1"/>
</dbReference>
<dbReference type="PRINTS" id="PR00344">
    <property type="entry name" value="BCTRLSENSOR"/>
</dbReference>
<comment type="function">
    <text evidence="11">Involved in the transmission of sensory signals from the chemoreceptors to the flagellar motors. CheA is autophosphorylated; it can transfer its phosphate group to either CheB or CheY.</text>
</comment>
<dbReference type="SMART" id="SM00073">
    <property type="entry name" value="HPT"/>
    <property type="match status" value="1"/>
</dbReference>
<dbReference type="Proteomes" id="UP000252357">
    <property type="component" value="Unassembled WGS sequence"/>
</dbReference>
<keyword evidence="6" id="KW-0808">Transferase</keyword>
<dbReference type="InterPro" id="IPR036061">
    <property type="entry name" value="CheW-like_dom_sf"/>
</dbReference>
<dbReference type="RefSeq" id="WP_114403731.1">
    <property type="nucleotide sequence ID" value="NZ_QPGB01000008.1"/>
</dbReference>
<dbReference type="OrthoDB" id="9803176at2"/>
<dbReference type="PANTHER" id="PTHR43395:SF10">
    <property type="entry name" value="CHEMOTAXIS PROTEIN CHEA"/>
    <property type="match status" value="1"/>
</dbReference>